<dbReference type="EMBL" id="SHKX01000011">
    <property type="protein sequence ID" value="RZU47073.1"/>
    <property type="molecule type" value="Genomic_DNA"/>
</dbReference>
<accession>A0A4Q7ZAX4</accession>
<sequence>MNGHYVFAWDARRHGLPKDYASAAAMAKELYDKQDGEPGEGLPLFADAVDAYLREYGDEDCLEQFLWDLPKRARNNGRAAMRMEMPYEDWEHILVKMVEEAARHQVVLVDEEMVMVFLPDGKVLPAARKKAWQGMCAAWRQDAEFPKSKGQFKKWFEPQFLMVLGKYGEFKRKKMTWLGESTSYNGLISDDVVLYTDFNIDGSDGNYDVDVWLSVSQPAVSAVSHKFKFIFPEIVFWGKIFSEIIGGPYEGRRVSNIEDAKLMLRDLEGFLSRVLPLCLGVKTLDMLLNGDADIRFRDHFHNMIHMPQCLIVARLAGNPNFEELVVKLGSTDGWYANGEYKESEWPKLVEYLRNEVKPIV</sequence>
<evidence type="ECO:0000313" key="2">
    <source>
        <dbReference type="Proteomes" id="UP000292423"/>
    </source>
</evidence>
<dbReference type="AlphaFoldDB" id="A0A4Q7ZAX4"/>
<reference evidence="1 2" key="1">
    <citation type="submission" date="2019-02" db="EMBL/GenBank/DDBJ databases">
        <title>Genomic Encyclopedia of Type Strains, Phase IV (KMG-IV): sequencing the most valuable type-strain genomes for metagenomic binning, comparative biology and taxonomic classification.</title>
        <authorList>
            <person name="Goeker M."/>
        </authorList>
    </citation>
    <scope>NUCLEOTIDE SEQUENCE [LARGE SCALE GENOMIC DNA]</scope>
    <source>
        <strain evidence="1 2">DSM 105135</strain>
    </source>
</reference>
<dbReference type="Proteomes" id="UP000292423">
    <property type="component" value="Unassembled WGS sequence"/>
</dbReference>
<dbReference type="OrthoDB" id="8918238at2"/>
<protein>
    <submittedName>
        <fullName evidence="1">Uncharacterized protein</fullName>
    </submittedName>
</protein>
<evidence type="ECO:0000313" key="1">
    <source>
        <dbReference type="EMBL" id="RZU47073.1"/>
    </source>
</evidence>
<organism evidence="1 2">
    <name type="scientific">Fluviicoccus keumensis</name>
    <dbReference type="NCBI Taxonomy" id="1435465"/>
    <lineage>
        <taxon>Bacteria</taxon>
        <taxon>Pseudomonadati</taxon>
        <taxon>Pseudomonadota</taxon>
        <taxon>Gammaproteobacteria</taxon>
        <taxon>Moraxellales</taxon>
        <taxon>Moraxellaceae</taxon>
        <taxon>Fluviicoccus</taxon>
    </lineage>
</organism>
<gene>
    <name evidence="1" type="ORF">EV700_1464</name>
</gene>
<dbReference type="RefSeq" id="WP_130412251.1">
    <property type="nucleotide sequence ID" value="NZ_SHKX01000011.1"/>
</dbReference>
<proteinExistence type="predicted"/>
<comment type="caution">
    <text evidence="1">The sequence shown here is derived from an EMBL/GenBank/DDBJ whole genome shotgun (WGS) entry which is preliminary data.</text>
</comment>
<name>A0A4Q7ZAX4_9GAMM</name>
<keyword evidence="2" id="KW-1185">Reference proteome</keyword>